<dbReference type="Proteomes" id="UP000186720">
    <property type="component" value="Unassembled WGS sequence"/>
</dbReference>
<gene>
    <name evidence="1" type="ORF">RG47T_3718</name>
</gene>
<accession>A0A1Q6A2M0</accession>
<keyword evidence="2" id="KW-1185">Reference proteome</keyword>
<reference evidence="1 2" key="1">
    <citation type="submission" date="2016-11" db="EMBL/GenBank/DDBJ databases">
        <title>Whole Genome Sequencing of Mucilaginibacter polytrichastri RG4-7(T) isolated from the moss sample.</title>
        <authorList>
            <person name="Li Y."/>
        </authorList>
    </citation>
    <scope>NUCLEOTIDE SEQUENCE [LARGE SCALE GENOMIC DNA]</scope>
    <source>
        <strain evidence="1 2">RG4-7</strain>
    </source>
</reference>
<proteinExistence type="predicted"/>
<evidence type="ECO:0000313" key="2">
    <source>
        <dbReference type="Proteomes" id="UP000186720"/>
    </source>
</evidence>
<comment type="caution">
    <text evidence="1">The sequence shown here is derived from an EMBL/GenBank/DDBJ whole genome shotgun (WGS) entry which is preliminary data.</text>
</comment>
<dbReference type="AlphaFoldDB" id="A0A1Q6A2M0"/>
<evidence type="ECO:0000313" key="1">
    <source>
        <dbReference type="EMBL" id="OKS88253.1"/>
    </source>
</evidence>
<organism evidence="1 2">
    <name type="scientific">Mucilaginibacter polytrichastri</name>
    <dbReference type="NCBI Taxonomy" id="1302689"/>
    <lineage>
        <taxon>Bacteria</taxon>
        <taxon>Pseudomonadati</taxon>
        <taxon>Bacteroidota</taxon>
        <taxon>Sphingobacteriia</taxon>
        <taxon>Sphingobacteriales</taxon>
        <taxon>Sphingobacteriaceae</taxon>
        <taxon>Mucilaginibacter</taxon>
    </lineage>
</organism>
<name>A0A1Q6A2M0_9SPHI</name>
<dbReference type="STRING" id="1302689.RG47T_3718"/>
<sequence length="38" mass="4221">MLLGCQFFEDIPRVFATRADWLGVYNALGSGITNALPY</sequence>
<protein>
    <submittedName>
        <fullName evidence="1">Uncharacterized protein</fullName>
    </submittedName>
</protein>
<dbReference type="EMBL" id="MPPL01000001">
    <property type="protein sequence ID" value="OKS88253.1"/>
    <property type="molecule type" value="Genomic_DNA"/>
</dbReference>